<evidence type="ECO:0000256" key="2">
    <source>
        <dbReference type="SAM" id="Phobius"/>
    </source>
</evidence>
<keyword evidence="4" id="KW-1185">Reference proteome</keyword>
<sequence>MGKSDIRDTVEEETDKKGDEGKREKRIDLSLTQVMGSAVATVVAAFLAGQLGVYGTFIGAGVVSLMATSGGPIFQHLFRRTGEQIKEATVQAKPRTRRLPVQDPAPTWKDRQPDDDATRIMPQGAAPAPDEVRPPDQVQMLDTSEVTRMLPQAHTRAGEYAGHREDDATTVLRAADPRPGQYGEHGEYGQLEEDDEFTRATTHGTKWRGWKRTLLPALLVFVIAIGGITLYEAIAGHNVSGGKGTSISDVFRPAGSSGGDSPDTTDTTPSPGQSDDGDGDGDGSSGGQHQDGGQSADPDRSGSGEKGERGTGSGDSDSGSTPTPDPGKQRPSDQPTDQPSEQPTDPGGTGDGQDGSGQDGTGAGAGGRQQAPQQQPDPGQS</sequence>
<evidence type="ECO:0000256" key="1">
    <source>
        <dbReference type="SAM" id="MobiDB-lite"/>
    </source>
</evidence>
<feature type="transmembrane region" description="Helical" evidence="2">
    <location>
        <begin position="29"/>
        <end position="48"/>
    </location>
</feature>
<feature type="transmembrane region" description="Helical" evidence="2">
    <location>
        <begin position="54"/>
        <end position="74"/>
    </location>
</feature>
<feature type="compositionally biased region" description="Gly residues" evidence="1">
    <location>
        <begin position="347"/>
        <end position="367"/>
    </location>
</feature>
<feature type="compositionally biased region" description="Basic and acidic residues" evidence="1">
    <location>
        <begin position="297"/>
        <end position="309"/>
    </location>
</feature>
<feature type="transmembrane region" description="Helical" evidence="2">
    <location>
        <begin position="213"/>
        <end position="231"/>
    </location>
</feature>
<feature type="region of interest" description="Disordered" evidence="1">
    <location>
        <begin position="1"/>
        <end position="23"/>
    </location>
</feature>
<name>A0ABN2WHB1_9ACTN</name>
<protein>
    <submittedName>
        <fullName evidence="3">Uncharacterized protein</fullName>
    </submittedName>
</protein>
<keyword evidence="2" id="KW-1133">Transmembrane helix</keyword>
<dbReference type="RefSeq" id="WP_344532315.1">
    <property type="nucleotide sequence ID" value="NZ_BAAAPE010000014.1"/>
</dbReference>
<evidence type="ECO:0000313" key="3">
    <source>
        <dbReference type="EMBL" id="GAA2091850.1"/>
    </source>
</evidence>
<feature type="compositionally biased region" description="Low complexity" evidence="1">
    <location>
        <begin position="253"/>
        <end position="274"/>
    </location>
</feature>
<feature type="region of interest" description="Disordered" evidence="1">
    <location>
        <begin position="238"/>
        <end position="381"/>
    </location>
</feature>
<dbReference type="Proteomes" id="UP001500016">
    <property type="component" value="Unassembled WGS sequence"/>
</dbReference>
<dbReference type="EMBL" id="BAAAPE010000014">
    <property type="protein sequence ID" value="GAA2091850.1"/>
    <property type="molecule type" value="Genomic_DNA"/>
</dbReference>
<feature type="region of interest" description="Disordered" evidence="1">
    <location>
        <begin position="93"/>
        <end position="135"/>
    </location>
</feature>
<keyword evidence="2" id="KW-0472">Membrane</keyword>
<feature type="compositionally biased region" description="Low complexity" evidence="1">
    <location>
        <begin position="368"/>
        <end position="381"/>
    </location>
</feature>
<evidence type="ECO:0000313" key="4">
    <source>
        <dbReference type="Proteomes" id="UP001500016"/>
    </source>
</evidence>
<accession>A0ABN2WHB1</accession>
<keyword evidence="2" id="KW-0812">Transmembrane</keyword>
<feature type="region of interest" description="Disordered" evidence="1">
    <location>
        <begin position="175"/>
        <end position="195"/>
    </location>
</feature>
<feature type="compositionally biased region" description="Polar residues" evidence="1">
    <location>
        <begin position="332"/>
        <end position="341"/>
    </location>
</feature>
<feature type="compositionally biased region" description="Basic and acidic residues" evidence="1">
    <location>
        <begin position="108"/>
        <end position="118"/>
    </location>
</feature>
<gene>
    <name evidence="3" type="ORF">GCM10009801_58020</name>
</gene>
<comment type="caution">
    <text evidence="3">The sequence shown here is derived from an EMBL/GenBank/DDBJ whole genome shotgun (WGS) entry which is preliminary data.</text>
</comment>
<organism evidence="3 4">
    <name type="scientific">Streptomyces albiaxialis</name>
    <dbReference type="NCBI Taxonomy" id="329523"/>
    <lineage>
        <taxon>Bacteria</taxon>
        <taxon>Bacillati</taxon>
        <taxon>Actinomycetota</taxon>
        <taxon>Actinomycetes</taxon>
        <taxon>Kitasatosporales</taxon>
        <taxon>Streptomycetaceae</taxon>
        <taxon>Streptomyces</taxon>
    </lineage>
</organism>
<proteinExistence type="predicted"/>
<reference evidence="3 4" key="1">
    <citation type="journal article" date="2019" name="Int. J. Syst. Evol. Microbiol.">
        <title>The Global Catalogue of Microorganisms (GCM) 10K type strain sequencing project: providing services to taxonomists for standard genome sequencing and annotation.</title>
        <authorList>
            <consortium name="The Broad Institute Genomics Platform"/>
            <consortium name="The Broad Institute Genome Sequencing Center for Infectious Disease"/>
            <person name="Wu L."/>
            <person name="Ma J."/>
        </authorList>
    </citation>
    <scope>NUCLEOTIDE SEQUENCE [LARGE SCALE GENOMIC DNA]</scope>
    <source>
        <strain evidence="3 4">JCM 15478</strain>
    </source>
</reference>